<evidence type="ECO:0000313" key="2">
    <source>
        <dbReference type="EMBL" id="CAA9492326.1"/>
    </source>
</evidence>
<accession>A0A6J4S9E9</accession>
<sequence length="158" mass="17178">DHVLRGRTRASHRIDRGGPWSHREPAPDACKRASGLARLGGGGHPRSEQARQRGRRSRGHPDAPHGRRSGHPRRLMGRAVGERSAVAPHLRARPARGLRRAHRAAARGARRPHRRSFAGRRLRPLDAVRGGGPSPRGREVSLGVGHRARAGPHGAEAM</sequence>
<dbReference type="EMBL" id="CADCVU010000071">
    <property type="protein sequence ID" value="CAA9492326.1"/>
    <property type="molecule type" value="Genomic_DNA"/>
</dbReference>
<organism evidence="2">
    <name type="scientific">uncultured Solirubrobacterales bacterium</name>
    <dbReference type="NCBI Taxonomy" id="768556"/>
    <lineage>
        <taxon>Bacteria</taxon>
        <taxon>Bacillati</taxon>
        <taxon>Actinomycetota</taxon>
        <taxon>Thermoleophilia</taxon>
        <taxon>Solirubrobacterales</taxon>
        <taxon>environmental samples</taxon>
    </lineage>
</organism>
<protein>
    <submittedName>
        <fullName evidence="2">Uncharacterized protein</fullName>
    </submittedName>
</protein>
<feature type="non-terminal residue" evidence="2">
    <location>
        <position position="1"/>
    </location>
</feature>
<feature type="non-terminal residue" evidence="2">
    <location>
        <position position="158"/>
    </location>
</feature>
<feature type="compositionally biased region" description="Basic residues" evidence="1">
    <location>
        <begin position="90"/>
        <end position="122"/>
    </location>
</feature>
<reference evidence="2" key="1">
    <citation type="submission" date="2020-02" db="EMBL/GenBank/DDBJ databases">
        <authorList>
            <person name="Meier V. D."/>
        </authorList>
    </citation>
    <scope>NUCLEOTIDE SEQUENCE</scope>
    <source>
        <strain evidence="2">AVDCRST_MAG45</strain>
    </source>
</reference>
<proteinExistence type="predicted"/>
<feature type="compositionally biased region" description="Basic residues" evidence="1">
    <location>
        <begin position="1"/>
        <end position="11"/>
    </location>
</feature>
<gene>
    <name evidence="2" type="ORF">AVDCRST_MAG45-816</name>
</gene>
<dbReference type="AlphaFoldDB" id="A0A6J4S9E9"/>
<feature type="compositionally biased region" description="Basic and acidic residues" evidence="1">
    <location>
        <begin position="12"/>
        <end position="31"/>
    </location>
</feature>
<evidence type="ECO:0000256" key="1">
    <source>
        <dbReference type="SAM" id="MobiDB-lite"/>
    </source>
</evidence>
<name>A0A6J4S9E9_9ACTN</name>
<feature type="compositionally biased region" description="Basic residues" evidence="1">
    <location>
        <begin position="66"/>
        <end position="76"/>
    </location>
</feature>
<feature type="region of interest" description="Disordered" evidence="1">
    <location>
        <begin position="1"/>
        <end position="158"/>
    </location>
</feature>